<evidence type="ECO:0000256" key="2">
    <source>
        <dbReference type="ARBA" id="ARBA00006991"/>
    </source>
</evidence>
<dbReference type="InterPro" id="IPR012934">
    <property type="entry name" value="Znf_AD"/>
</dbReference>
<evidence type="ECO:0000259" key="14">
    <source>
        <dbReference type="PROSITE" id="PS51915"/>
    </source>
</evidence>
<feature type="domain" description="C2H2-type" evidence="13">
    <location>
        <begin position="260"/>
        <end position="287"/>
    </location>
</feature>
<gene>
    <name evidence="15" type="ORF">NQ318_008967</name>
</gene>
<feature type="binding site" evidence="12">
    <location>
        <position position="59"/>
    </location>
    <ligand>
        <name>Zn(2+)</name>
        <dbReference type="ChEBI" id="CHEBI:29105"/>
    </ligand>
</feature>
<dbReference type="PANTHER" id="PTHR23226:SF416">
    <property type="entry name" value="FI01424P"/>
    <property type="match status" value="1"/>
</dbReference>
<dbReference type="SUPFAM" id="SSF57716">
    <property type="entry name" value="Glucocorticoid receptor-like (DNA-binding domain)"/>
    <property type="match status" value="1"/>
</dbReference>
<dbReference type="FunFam" id="3.30.160.60:FF:001156">
    <property type="entry name" value="Zinc finger protein 407"/>
    <property type="match status" value="1"/>
</dbReference>
<evidence type="ECO:0000313" key="16">
    <source>
        <dbReference type="Proteomes" id="UP001162162"/>
    </source>
</evidence>
<dbReference type="InterPro" id="IPR036236">
    <property type="entry name" value="Znf_C2H2_sf"/>
</dbReference>
<dbReference type="GO" id="GO:0008270">
    <property type="term" value="F:zinc ion binding"/>
    <property type="evidence" value="ECO:0007669"/>
    <property type="project" value="UniProtKB-UniRule"/>
</dbReference>
<evidence type="ECO:0000256" key="12">
    <source>
        <dbReference type="PROSITE-ProRule" id="PRU01263"/>
    </source>
</evidence>
<comment type="caution">
    <text evidence="15">The sequence shown here is derived from an EMBL/GenBank/DDBJ whole genome shotgun (WGS) entry which is preliminary data.</text>
</comment>
<keyword evidence="3 12" id="KW-0479">Metal-binding</keyword>
<comment type="subcellular location">
    <subcellularLocation>
        <location evidence="1">Nucleus</location>
    </subcellularLocation>
</comment>
<sequence length="334" mass="38631">MEECELKNICRACLSEEAEFRSVFEPDTNSSVSLQLAEMITSCASVQITLGDGLPDQICSSCAANAVNMYLFKLKCEKSDSVLRERLQKVTAYYEQEFLEKTSDESDKEIIKPELHIESETKLSQNEAILEEFDNFDFGTYKSDCEDYPETVTEEDINNASEVALKHQNKMKEFECDICLKRFSRNDLLIRHKIAHAMKFDDQKLEFEDTFNSEENDGEVVRIKSEEFMFSCSSCDVLFIHKEDLDTHMTCEHDKKEGNIVCEVCSKRFHKMAHLNRHIKTHYSEKAFKCHSCDKGFARQEQLNHHMNVHTGTKPHICDICFKVSAVCCRNVEK</sequence>
<proteinExistence type="inferred from homology"/>
<keyword evidence="16" id="KW-1185">Reference proteome</keyword>
<dbReference type="SMART" id="SM00868">
    <property type="entry name" value="zf-AD"/>
    <property type="match status" value="1"/>
</dbReference>
<evidence type="ECO:0000256" key="4">
    <source>
        <dbReference type="ARBA" id="ARBA00022737"/>
    </source>
</evidence>
<reference evidence="15" key="1">
    <citation type="journal article" date="2023" name="Insect Mol. Biol.">
        <title>Genome sequencing provides insights into the evolution of gene families encoding plant cell wall-degrading enzymes in longhorned beetles.</title>
        <authorList>
            <person name="Shin N.R."/>
            <person name="Okamura Y."/>
            <person name="Kirsch R."/>
            <person name="Pauchet Y."/>
        </authorList>
    </citation>
    <scope>NUCLEOTIDE SEQUENCE</scope>
    <source>
        <strain evidence="15">AMC_N1</strain>
    </source>
</reference>
<feature type="domain" description="C2H2-type" evidence="13">
    <location>
        <begin position="288"/>
        <end position="315"/>
    </location>
</feature>
<feature type="binding site" evidence="12">
    <location>
        <position position="62"/>
    </location>
    <ligand>
        <name>Zn(2+)</name>
        <dbReference type="ChEBI" id="CHEBI:29105"/>
    </ligand>
</feature>
<evidence type="ECO:0000256" key="6">
    <source>
        <dbReference type="ARBA" id="ARBA00022833"/>
    </source>
</evidence>
<dbReference type="PROSITE" id="PS51915">
    <property type="entry name" value="ZAD"/>
    <property type="match status" value="1"/>
</dbReference>
<evidence type="ECO:0000256" key="9">
    <source>
        <dbReference type="ARBA" id="ARBA00023163"/>
    </source>
</evidence>
<dbReference type="SUPFAM" id="SSF57667">
    <property type="entry name" value="beta-beta-alpha zinc fingers"/>
    <property type="match status" value="2"/>
</dbReference>
<evidence type="ECO:0000256" key="5">
    <source>
        <dbReference type="ARBA" id="ARBA00022771"/>
    </source>
</evidence>
<evidence type="ECO:0000256" key="1">
    <source>
        <dbReference type="ARBA" id="ARBA00004123"/>
    </source>
</evidence>
<feature type="domain" description="ZAD" evidence="14">
    <location>
        <begin position="8"/>
        <end position="86"/>
    </location>
</feature>
<evidence type="ECO:0000256" key="11">
    <source>
        <dbReference type="PROSITE-ProRule" id="PRU00042"/>
    </source>
</evidence>
<dbReference type="Gene3D" id="3.30.160.60">
    <property type="entry name" value="Classic Zinc Finger"/>
    <property type="match status" value="3"/>
</dbReference>
<evidence type="ECO:0000256" key="10">
    <source>
        <dbReference type="ARBA" id="ARBA00023242"/>
    </source>
</evidence>
<organism evidence="15 16">
    <name type="scientific">Aromia moschata</name>
    <dbReference type="NCBI Taxonomy" id="1265417"/>
    <lineage>
        <taxon>Eukaryota</taxon>
        <taxon>Metazoa</taxon>
        <taxon>Ecdysozoa</taxon>
        <taxon>Arthropoda</taxon>
        <taxon>Hexapoda</taxon>
        <taxon>Insecta</taxon>
        <taxon>Pterygota</taxon>
        <taxon>Neoptera</taxon>
        <taxon>Endopterygota</taxon>
        <taxon>Coleoptera</taxon>
        <taxon>Polyphaga</taxon>
        <taxon>Cucujiformia</taxon>
        <taxon>Chrysomeloidea</taxon>
        <taxon>Cerambycidae</taxon>
        <taxon>Cerambycinae</taxon>
        <taxon>Callichromatini</taxon>
        <taxon>Aromia</taxon>
    </lineage>
</organism>
<dbReference type="GO" id="GO:0005634">
    <property type="term" value="C:nucleus"/>
    <property type="evidence" value="ECO:0007669"/>
    <property type="project" value="UniProtKB-SubCell"/>
</dbReference>
<feature type="binding site" evidence="12">
    <location>
        <position position="10"/>
    </location>
    <ligand>
        <name>Zn(2+)</name>
        <dbReference type="ChEBI" id="CHEBI:29105"/>
    </ligand>
</feature>
<dbReference type="InterPro" id="IPR013087">
    <property type="entry name" value="Znf_C2H2_type"/>
</dbReference>
<feature type="binding site" evidence="12">
    <location>
        <position position="13"/>
    </location>
    <ligand>
        <name>Zn(2+)</name>
        <dbReference type="ChEBI" id="CHEBI:29105"/>
    </ligand>
</feature>
<dbReference type="PROSITE" id="PS00028">
    <property type="entry name" value="ZINC_FINGER_C2H2_1"/>
    <property type="match status" value="4"/>
</dbReference>
<comment type="similarity">
    <text evidence="2">Belongs to the krueppel C2H2-type zinc-finger protein family.</text>
</comment>
<evidence type="ECO:0000256" key="3">
    <source>
        <dbReference type="ARBA" id="ARBA00022723"/>
    </source>
</evidence>
<feature type="domain" description="C2H2-type" evidence="13">
    <location>
        <begin position="174"/>
        <end position="201"/>
    </location>
</feature>
<dbReference type="SMART" id="SM00355">
    <property type="entry name" value="ZnF_C2H2"/>
    <property type="match status" value="4"/>
</dbReference>
<dbReference type="PANTHER" id="PTHR23226">
    <property type="entry name" value="ZINC FINGER AND SCAN DOMAIN-CONTAINING"/>
    <property type="match status" value="1"/>
</dbReference>
<keyword evidence="6 12" id="KW-0862">Zinc</keyword>
<keyword evidence="5 11" id="KW-0863">Zinc-finger</keyword>
<protein>
    <recommendedName>
        <fullName evidence="17">Zinc finger protein</fullName>
    </recommendedName>
</protein>
<dbReference type="GO" id="GO:0000978">
    <property type="term" value="F:RNA polymerase II cis-regulatory region sequence-specific DNA binding"/>
    <property type="evidence" value="ECO:0007669"/>
    <property type="project" value="TreeGrafter"/>
</dbReference>
<keyword evidence="9" id="KW-0804">Transcription</keyword>
<dbReference type="EMBL" id="JAPWTK010000006">
    <property type="protein sequence ID" value="KAJ8961282.1"/>
    <property type="molecule type" value="Genomic_DNA"/>
</dbReference>
<name>A0AAV8ZCG0_9CUCU</name>
<feature type="domain" description="C2H2-type" evidence="13">
    <location>
        <begin position="230"/>
        <end position="258"/>
    </location>
</feature>
<dbReference type="Gene3D" id="3.40.1800.20">
    <property type="match status" value="1"/>
</dbReference>
<dbReference type="Pfam" id="PF13912">
    <property type="entry name" value="zf-C2H2_6"/>
    <property type="match status" value="1"/>
</dbReference>
<dbReference type="GO" id="GO:0000981">
    <property type="term" value="F:DNA-binding transcription factor activity, RNA polymerase II-specific"/>
    <property type="evidence" value="ECO:0007669"/>
    <property type="project" value="TreeGrafter"/>
</dbReference>
<dbReference type="AlphaFoldDB" id="A0AAV8ZCG0"/>
<dbReference type="Proteomes" id="UP001162162">
    <property type="component" value="Unassembled WGS sequence"/>
</dbReference>
<keyword evidence="10" id="KW-0539">Nucleus</keyword>
<dbReference type="Pfam" id="PF00096">
    <property type="entry name" value="zf-C2H2"/>
    <property type="match status" value="2"/>
</dbReference>
<evidence type="ECO:0000259" key="13">
    <source>
        <dbReference type="PROSITE" id="PS50157"/>
    </source>
</evidence>
<keyword evidence="7" id="KW-0805">Transcription regulation</keyword>
<evidence type="ECO:0000256" key="8">
    <source>
        <dbReference type="ARBA" id="ARBA00023125"/>
    </source>
</evidence>
<accession>A0AAV8ZCG0</accession>
<evidence type="ECO:0000313" key="15">
    <source>
        <dbReference type="EMBL" id="KAJ8961282.1"/>
    </source>
</evidence>
<dbReference type="Pfam" id="PF07776">
    <property type="entry name" value="zf-AD"/>
    <property type="match status" value="1"/>
</dbReference>
<keyword evidence="4" id="KW-0677">Repeat</keyword>
<keyword evidence="8" id="KW-0238">DNA-binding</keyword>
<evidence type="ECO:0008006" key="17">
    <source>
        <dbReference type="Google" id="ProtNLM"/>
    </source>
</evidence>
<evidence type="ECO:0000256" key="7">
    <source>
        <dbReference type="ARBA" id="ARBA00023015"/>
    </source>
</evidence>
<dbReference type="PROSITE" id="PS50157">
    <property type="entry name" value="ZINC_FINGER_C2H2_2"/>
    <property type="match status" value="4"/>
</dbReference>